<dbReference type="InterPro" id="IPR023214">
    <property type="entry name" value="HAD_sf"/>
</dbReference>
<dbReference type="Pfam" id="PF13419">
    <property type="entry name" value="HAD_2"/>
    <property type="match status" value="1"/>
</dbReference>
<dbReference type="PRINTS" id="PR00413">
    <property type="entry name" value="HADHALOGNASE"/>
</dbReference>
<evidence type="ECO:0000256" key="1">
    <source>
        <dbReference type="ARBA" id="ARBA00001946"/>
    </source>
</evidence>
<dbReference type="PANTHER" id="PTHR46193">
    <property type="entry name" value="6-PHOSPHOGLUCONATE PHOSPHATASE"/>
    <property type="match status" value="1"/>
</dbReference>
<dbReference type="InterPro" id="IPR023198">
    <property type="entry name" value="PGP-like_dom2"/>
</dbReference>
<reference evidence="6 9" key="1">
    <citation type="submission" date="2022-07" db="EMBL/GenBank/DDBJ databases">
        <authorList>
            <person name="Criscuolo A."/>
        </authorList>
    </citation>
    <scope>NUCLEOTIDE SEQUENCE</scope>
    <source>
        <strain evidence="9">CIP 111951</strain>
        <strain evidence="6">CIP111854</strain>
        <strain evidence="7">CIP111951</strain>
    </source>
</reference>
<organism evidence="6 8">
    <name type="scientific">Pseudoalteromonas holothuriae</name>
    <dbReference type="NCBI Taxonomy" id="2963714"/>
    <lineage>
        <taxon>Bacteria</taxon>
        <taxon>Pseudomonadati</taxon>
        <taxon>Pseudomonadota</taxon>
        <taxon>Gammaproteobacteria</taxon>
        <taxon>Alteromonadales</taxon>
        <taxon>Pseudoalteromonadaceae</taxon>
        <taxon>Pseudoalteromonas</taxon>
    </lineage>
</organism>
<evidence type="ECO:0000313" key="6">
    <source>
        <dbReference type="EMBL" id="CAH9059577.1"/>
    </source>
</evidence>
<dbReference type="EMBL" id="CAMAPD010000016">
    <property type="protein sequence ID" value="CAH9064248.1"/>
    <property type="molecule type" value="Genomic_DNA"/>
</dbReference>
<dbReference type="InterPro" id="IPR051600">
    <property type="entry name" value="Beta-PGM-like"/>
</dbReference>
<keyword evidence="4" id="KW-0460">Magnesium</keyword>
<dbReference type="SFLD" id="SFLDS00003">
    <property type="entry name" value="Haloacid_Dehalogenase"/>
    <property type="match status" value="1"/>
</dbReference>
<comment type="caution">
    <text evidence="6">The sequence shown here is derived from an EMBL/GenBank/DDBJ whole genome shotgun (WGS) entry which is preliminary data.</text>
</comment>
<evidence type="ECO:0000256" key="3">
    <source>
        <dbReference type="ARBA" id="ARBA00022723"/>
    </source>
</evidence>
<dbReference type="InterPro" id="IPR041492">
    <property type="entry name" value="HAD_2"/>
</dbReference>
<accession>A0A9W4VRJ3</accession>
<dbReference type="EMBL" id="CAMAPC010000008">
    <property type="protein sequence ID" value="CAH9059577.1"/>
    <property type="molecule type" value="Genomic_DNA"/>
</dbReference>
<keyword evidence="6" id="KW-0378">Hydrolase</keyword>
<dbReference type="GO" id="GO:0016787">
    <property type="term" value="F:hydrolase activity"/>
    <property type="evidence" value="ECO:0007669"/>
    <property type="project" value="UniProtKB-KW"/>
</dbReference>
<dbReference type="InterPro" id="IPR006439">
    <property type="entry name" value="HAD-SF_hydro_IA"/>
</dbReference>
<evidence type="ECO:0000313" key="8">
    <source>
        <dbReference type="Proteomes" id="UP001152467"/>
    </source>
</evidence>
<dbReference type="SUPFAM" id="SSF56784">
    <property type="entry name" value="HAD-like"/>
    <property type="match status" value="1"/>
</dbReference>
<dbReference type="Proteomes" id="UP001152485">
    <property type="component" value="Unassembled WGS sequence"/>
</dbReference>
<name>A0A9W4VRJ3_9GAMM</name>
<dbReference type="NCBIfam" id="TIGR01509">
    <property type="entry name" value="HAD-SF-IA-v3"/>
    <property type="match status" value="1"/>
</dbReference>
<evidence type="ECO:0000313" key="7">
    <source>
        <dbReference type="EMBL" id="CAH9064248.1"/>
    </source>
</evidence>
<comment type="similarity">
    <text evidence="2">Belongs to the HAD-like hydrolase superfamily. CbbY/CbbZ/Gph/YieH family.</text>
</comment>
<sequence length="217" mass="24083">MSLQAILFDFDGTLVDSEVLHYQSWMQVLAPWNIHYDELSFCDEFSGVPSLQAADILNQRHGLNRQPEALTEQKNRLFVDVAATLSPKLMPFAKEILAQASKQFTLALVTGSTRAEALPVLAHYQLDKLFQYIVCKDDVANAKPHPEPYSKALTHLSLTASQALAIEDTQTGLASATSAGLKTIVVPNHHSKQQDLSKATYQVQNLQAAWQQIQQLI</sequence>
<dbReference type="InterPro" id="IPR036412">
    <property type="entry name" value="HAD-like_sf"/>
</dbReference>
<evidence type="ECO:0000256" key="2">
    <source>
        <dbReference type="ARBA" id="ARBA00006171"/>
    </source>
</evidence>
<dbReference type="Gene3D" id="1.10.150.240">
    <property type="entry name" value="Putative phosphatase, domain 2"/>
    <property type="match status" value="1"/>
</dbReference>
<dbReference type="SFLD" id="SFLDG01135">
    <property type="entry name" value="C1.5.6:_HAD__Beta-PGM__Phospha"/>
    <property type="match status" value="1"/>
</dbReference>
<keyword evidence="5" id="KW-0119">Carbohydrate metabolism</keyword>
<dbReference type="EC" id="3.1.3.-" evidence="6"/>
<protein>
    <submittedName>
        <fullName evidence="6">Phosphorylated carbohydrates phosphatase</fullName>
        <ecNumber evidence="6">3.1.3.-</ecNumber>
    </submittedName>
</protein>
<proteinExistence type="inferred from homology"/>
<dbReference type="SFLD" id="SFLDG01129">
    <property type="entry name" value="C1.5:_HAD__Beta-PGM__Phosphata"/>
    <property type="match status" value="1"/>
</dbReference>
<gene>
    <name evidence="6" type="ORF">PSECIP111854_02434</name>
    <name evidence="7" type="ORF">PSECIP111951_03084</name>
</gene>
<dbReference type="GO" id="GO:0046872">
    <property type="term" value="F:metal ion binding"/>
    <property type="evidence" value="ECO:0007669"/>
    <property type="project" value="UniProtKB-KW"/>
</dbReference>
<evidence type="ECO:0000256" key="4">
    <source>
        <dbReference type="ARBA" id="ARBA00022842"/>
    </source>
</evidence>
<dbReference type="Gene3D" id="3.40.50.1000">
    <property type="entry name" value="HAD superfamily/HAD-like"/>
    <property type="match status" value="1"/>
</dbReference>
<comment type="cofactor">
    <cofactor evidence="1">
        <name>Mg(2+)</name>
        <dbReference type="ChEBI" id="CHEBI:18420"/>
    </cofactor>
</comment>
<evidence type="ECO:0000313" key="9">
    <source>
        <dbReference type="Proteomes" id="UP001152485"/>
    </source>
</evidence>
<evidence type="ECO:0000256" key="5">
    <source>
        <dbReference type="ARBA" id="ARBA00023277"/>
    </source>
</evidence>
<dbReference type="AlphaFoldDB" id="A0A9W4VRJ3"/>
<dbReference type="RefSeq" id="WP_261594381.1">
    <property type="nucleotide sequence ID" value="NZ_CAMAPC010000008.1"/>
</dbReference>
<keyword evidence="3" id="KW-0479">Metal-binding</keyword>
<keyword evidence="8" id="KW-1185">Reference proteome</keyword>
<dbReference type="Proteomes" id="UP001152467">
    <property type="component" value="Unassembled WGS sequence"/>
</dbReference>
<dbReference type="PANTHER" id="PTHR46193:SF18">
    <property type="entry name" value="HEXITOL PHOSPHATASE B"/>
    <property type="match status" value="1"/>
</dbReference>